<protein>
    <submittedName>
        <fullName evidence="7">Platelet endothelial aggregation receptor 1</fullName>
    </submittedName>
</protein>
<name>K1Q7N7_MAGGI</name>
<feature type="domain" description="EGF-like" evidence="6">
    <location>
        <begin position="107"/>
        <end position="143"/>
    </location>
</feature>
<dbReference type="SMART" id="SM00181">
    <property type="entry name" value="EGF"/>
    <property type="match status" value="4"/>
</dbReference>
<dbReference type="FunFam" id="2.170.300.10:FF:000002">
    <property type="entry name" value="Multiple epidermal growth factor-like domains 10"/>
    <property type="match status" value="1"/>
</dbReference>
<dbReference type="Gene3D" id="2.170.300.10">
    <property type="entry name" value="Tie2 ligand-binding domain superfamily"/>
    <property type="match status" value="1"/>
</dbReference>
<keyword evidence="7" id="KW-0675">Receptor</keyword>
<evidence type="ECO:0000256" key="4">
    <source>
        <dbReference type="ARBA" id="ARBA00023157"/>
    </source>
</evidence>
<feature type="domain" description="EGF-like" evidence="6">
    <location>
        <begin position="18"/>
        <end position="53"/>
    </location>
</feature>
<accession>K1Q7N7</accession>
<proteinExistence type="predicted"/>
<dbReference type="PROSITE" id="PS00022">
    <property type="entry name" value="EGF_1"/>
    <property type="match status" value="3"/>
</dbReference>
<dbReference type="CDD" id="cd00055">
    <property type="entry name" value="EGF_Lam"/>
    <property type="match status" value="2"/>
</dbReference>
<evidence type="ECO:0000313" key="7">
    <source>
        <dbReference type="EMBL" id="EKC17416.1"/>
    </source>
</evidence>
<dbReference type="PANTHER" id="PTHR24043:SF8">
    <property type="entry name" value="EGF-LIKE DOMAIN-CONTAINING PROTEIN"/>
    <property type="match status" value="1"/>
</dbReference>
<keyword evidence="3" id="KW-0677">Repeat</keyword>
<gene>
    <name evidence="7" type="ORF">CGI_10000877</name>
</gene>
<feature type="disulfide bond" evidence="5">
    <location>
        <begin position="43"/>
        <end position="52"/>
    </location>
</feature>
<evidence type="ECO:0000256" key="1">
    <source>
        <dbReference type="ARBA" id="ARBA00022536"/>
    </source>
</evidence>
<evidence type="ECO:0000259" key="6">
    <source>
        <dbReference type="PROSITE" id="PS50026"/>
    </source>
</evidence>
<dbReference type="PRINTS" id="PR00011">
    <property type="entry name" value="EGFLAMININ"/>
</dbReference>
<keyword evidence="1 5" id="KW-0245">EGF-like domain</keyword>
<dbReference type="EMBL" id="JH823032">
    <property type="protein sequence ID" value="EKC17416.1"/>
    <property type="molecule type" value="Genomic_DNA"/>
</dbReference>
<dbReference type="AlphaFoldDB" id="K1Q7N7"/>
<organism evidence="7">
    <name type="scientific">Magallana gigas</name>
    <name type="common">Pacific oyster</name>
    <name type="synonym">Crassostrea gigas</name>
    <dbReference type="NCBI Taxonomy" id="29159"/>
    <lineage>
        <taxon>Eukaryota</taxon>
        <taxon>Metazoa</taxon>
        <taxon>Spiralia</taxon>
        <taxon>Lophotrochozoa</taxon>
        <taxon>Mollusca</taxon>
        <taxon>Bivalvia</taxon>
        <taxon>Autobranchia</taxon>
        <taxon>Pteriomorphia</taxon>
        <taxon>Ostreida</taxon>
        <taxon>Ostreoidea</taxon>
        <taxon>Ostreidae</taxon>
        <taxon>Magallana</taxon>
    </lineage>
</organism>
<dbReference type="Pfam" id="PF00053">
    <property type="entry name" value="EGF_laminin"/>
    <property type="match status" value="2"/>
</dbReference>
<dbReference type="PANTHER" id="PTHR24043">
    <property type="entry name" value="SCAVENGER RECEPTOR CLASS F"/>
    <property type="match status" value="1"/>
</dbReference>
<evidence type="ECO:0000256" key="3">
    <source>
        <dbReference type="ARBA" id="ARBA00022737"/>
    </source>
</evidence>
<keyword evidence="2" id="KW-0732">Signal</keyword>
<dbReference type="InterPro" id="IPR000742">
    <property type="entry name" value="EGF"/>
</dbReference>
<dbReference type="InterPro" id="IPR042635">
    <property type="entry name" value="MEGF10/SREC1/2-like"/>
</dbReference>
<dbReference type="InParanoid" id="K1Q7N7"/>
<keyword evidence="4 5" id="KW-1015">Disulfide bond</keyword>
<dbReference type="HOGENOM" id="CLU_601646_0_0_1"/>
<evidence type="ECO:0000256" key="5">
    <source>
        <dbReference type="PROSITE-ProRule" id="PRU00076"/>
    </source>
</evidence>
<dbReference type="InterPro" id="IPR002049">
    <property type="entry name" value="LE_dom"/>
</dbReference>
<evidence type="ECO:0000256" key="2">
    <source>
        <dbReference type="ARBA" id="ARBA00022729"/>
    </source>
</evidence>
<feature type="domain" description="EGF-like" evidence="6">
    <location>
        <begin position="151"/>
        <end position="186"/>
    </location>
</feature>
<sequence length="455" mass="49174">MILYNCVNCKSKCKDGSWGDNCDKKCTCYNRGSCDQDTGTCICRPGYQGSDCSKACNEGYFGNSCRFQCTCATNQTCDHVTGQCISPTCPAGFTGPTCQHPCPMDRYGVRCNETCPLCKNLGVCHPKNGSCICSPGFFGPLCDKICPDGYYGYKCSAKCSCENGANCSKSDGRCDCPPGYIGASCSQNQPNIAKVVNYVEEASASGLITGIILAVIALTLIIVIMVIYYKRRVGRLKSENRAVMHYIQSTEGTDADGNLPVVGITNPVYTSDNQNVSNIEREIHRQQQQSNYQRATSCNQNEVACSSPINDLTVAKNVSLPVNGACASGSLYDDDNDSDRYTTLKDIQAKLDEINITESGQLISSSDNEHILPPRDTNYDSVKPHSFVNISDPFPTGDNIPPQTETMQSVILSELDDIAETNNDVADITSSSCAVGNKLSENDVTNLLDEIADLS</sequence>
<comment type="caution">
    <text evidence="5">Lacks conserved residue(s) required for the propagation of feature annotation.</text>
</comment>
<dbReference type="GO" id="GO:0005044">
    <property type="term" value="F:scavenger receptor activity"/>
    <property type="evidence" value="ECO:0007669"/>
    <property type="project" value="InterPro"/>
</dbReference>
<dbReference type="PROSITE" id="PS50026">
    <property type="entry name" value="EGF_3"/>
    <property type="match status" value="3"/>
</dbReference>
<feature type="disulfide bond" evidence="5">
    <location>
        <begin position="176"/>
        <end position="185"/>
    </location>
</feature>
<feature type="disulfide bond" evidence="5">
    <location>
        <begin position="133"/>
        <end position="142"/>
    </location>
</feature>
<dbReference type="SMART" id="SM00180">
    <property type="entry name" value="EGF_Lam"/>
    <property type="match status" value="3"/>
</dbReference>
<reference evidence="7" key="1">
    <citation type="journal article" date="2012" name="Nature">
        <title>The oyster genome reveals stress adaptation and complexity of shell formation.</title>
        <authorList>
            <person name="Zhang G."/>
            <person name="Fang X."/>
            <person name="Guo X."/>
            <person name="Li L."/>
            <person name="Luo R."/>
            <person name="Xu F."/>
            <person name="Yang P."/>
            <person name="Zhang L."/>
            <person name="Wang X."/>
            <person name="Qi H."/>
            <person name="Xiong Z."/>
            <person name="Que H."/>
            <person name="Xie Y."/>
            <person name="Holland P.W."/>
            <person name="Paps J."/>
            <person name="Zhu Y."/>
            <person name="Wu F."/>
            <person name="Chen Y."/>
            <person name="Wang J."/>
            <person name="Peng C."/>
            <person name="Meng J."/>
            <person name="Yang L."/>
            <person name="Liu J."/>
            <person name="Wen B."/>
            <person name="Zhang N."/>
            <person name="Huang Z."/>
            <person name="Zhu Q."/>
            <person name="Feng Y."/>
            <person name="Mount A."/>
            <person name="Hedgecock D."/>
            <person name="Xu Z."/>
            <person name="Liu Y."/>
            <person name="Domazet-Loso T."/>
            <person name="Du Y."/>
            <person name="Sun X."/>
            <person name="Zhang S."/>
            <person name="Liu B."/>
            <person name="Cheng P."/>
            <person name="Jiang X."/>
            <person name="Li J."/>
            <person name="Fan D."/>
            <person name="Wang W."/>
            <person name="Fu W."/>
            <person name="Wang T."/>
            <person name="Wang B."/>
            <person name="Zhang J."/>
            <person name="Peng Z."/>
            <person name="Li Y."/>
            <person name="Li N."/>
            <person name="Wang J."/>
            <person name="Chen M."/>
            <person name="He Y."/>
            <person name="Tan F."/>
            <person name="Song X."/>
            <person name="Zheng Q."/>
            <person name="Huang R."/>
            <person name="Yang H."/>
            <person name="Du X."/>
            <person name="Chen L."/>
            <person name="Yang M."/>
            <person name="Gaffney P.M."/>
            <person name="Wang S."/>
            <person name="Luo L."/>
            <person name="She Z."/>
            <person name="Ming Y."/>
            <person name="Huang W."/>
            <person name="Zhang S."/>
            <person name="Huang B."/>
            <person name="Zhang Y."/>
            <person name="Qu T."/>
            <person name="Ni P."/>
            <person name="Miao G."/>
            <person name="Wang J."/>
            <person name="Wang Q."/>
            <person name="Steinberg C.E."/>
            <person name="Wang H."/>
            <person name="Li N."/>
            <person name="Qian L."/>
            <person name="Zhang G."/>
            <person name="Li Y."/>
            <person name="Yang H."/>
            <person name="Liu X."/>
            <person name="Wang J."/>
            <person name="Yin Y."/>
            <person name="Wang J."/>
        </authorList>
    </citation>
    <scope>NUCLEOTIDE SEQUENCE [LARGE SCALE GENOMIC DNA]</scope>
    <source>
        <strain evidence="7">05x7-T-G4-1.051#20</strain>
    </source>
</reference>
<dbReference type="PROSITE" id="PS01186">
    <property type="entry name" value="EGF_2"/>
    <property type="match status" value="1"/>
</dbReference>